<dbReference type="InterPro" id="IPR050353">
    <property type="entry name" value="PyrK_electron_transfer"/>
</dbReference>
<organism evidence="2 5">
    <name type="scientific">Methanothrix harundinacea</name>
    <dbReference type="NCBI Taxonomy" id="301375"/>
    <lineage>
        <taxon>Archaea</taxon>
        <taxon>Methanobacteriati</taxon>
        <taxon>Methanobacteriota</taxon>
        <taxon>Stenosarchaea group</taxon>
        <taxon>Methanomicrobia</taxon>
        <taxon>Methanotrichales</taxon>
        <taxon>Methanotrichaceae</taxon>
        <taxon>Methanothrix</taxon>
    </lineage>
</organism>
<dbReference type="SUPFAM" id="SSF63380">
    <property type="entry name" value="Riboflavin synthase domain-like"/>
    <property type="match status" value="1"/>
</dbReference>
<dbReference type="InterPro" id="IPR017938">
    <property type="entry name" value="Riboflavin_synthase-like_b-brl"/>
</dbReference>
<proteinExistence type="predicted"/>
<dbReference type="NCBIfam" id="NF004862">
    <property type="entry name" value="PRK06222.1"/>
    <property type="match status" value="1"/>
</dbReference>
<dbReference type="PANTHER" id="PTHR43513">
    <property type="entry name" value="DIHYDROOROTATE DEHYDROGENASE B (NAD(+)), ELECTRON TRANSFER SUBUNIT"/>
    <property type="match status" value="1"/>
</dbReference>
<dbReference type="Proteomes" id="UP000057043">
    <property type="component" value="Unassembled WGS sequence"/>
</dbReference>
<dbReference type="CDD" id="cd06219">
    <property type="entry name" value="DHOD_e_trans_like1"/>
    <property type="match status" value="1"/>
</dbReference>
<dbReference type="Pfam" id="PF10418">
    <property type="entry name" value="DHODB_Fe-S_bind"/>
    <property type="match status" value="1"/>
</dbReference>
<gene>
    <name evidence="2" type="ORF">XD72_1910</name>
    <name evidence="3" type="ORF">XE07_2064</name>
</gene>
<reference evidence="4 5" key="2">
    <citation type="journal article" date="2015" name="MBio">
        <title>Genome-Resolved Metagenomic Analysis Reveals Roles for Candidate Phyla and Other Microbial Community Members in Biogeochemical Transformations in Oil Reservoirs.</title>
        <authorList>
            <person name="Hu P."/>
            <person name="Tom L."/>
            <person name="Singh A."/>
            <person name="Thomas B.C."/>
            <person name="Baker B.J."/>
            <person name="Piceno Y.M."/>
            <person name="Andersen G.L."/>
            <person name="Banfield J.F."/>
        </authorList>
    </citation>
    <scope>NUCLEOTIDE SEQUENCE [LARGE SCALE GENOMIC DNA]</scope>
    <source>
        <strain evidence="2">57_489</strain>
    </source>
</reference>
<dbReference type="PATRIC" id="fig|301375.6.peg.2046"/>
<evidence type="ECO:0000313" key="5">
    <source>
        <dbReference type="Proteomes" id="UP000057043"/>
    </source>
</evidence>
<evidence type="ECO:0000313" key="2">
    <source>
        <dbReference type="EMBL" id="KUK43725.1"/>
    </source>
</evidence>
<dbReference type="AlphaFoldDB" id="A0A101FSP7"/>
<comment type="caution">
    <text evidence="2">The sequence shown here is derived from an EMBL/GenBank/DDBJ whole genome shotgun (WGS) entry which is preliminary data.</text>
</comment>
<dbReference type="EMBL" id="LGFT01000052">
    <property type="protein sequence ID" value="KUK43725.1"/>
    <property type="molecule type" value="Genomic_DNA"/>
</dbReference>
<sequence length="330" mass="36925">MSWSSSAAKRVRVEGEGSLMEETICERSIGSIANEIVRKETIAPGFRLMEIRAPEIAEKIQPGQFMILRVDEEGERIPMSVADWDREKGTVTLVFQELGLSTKKLGLMEPGQRLANLAGPLGKPADVGRFGTVVVVSGCFGAGPAYALAKVLKEAKNRVICIVEAYKGELLFWLDRLEETSDQLIVTSGDKTVGVARWAKDPLREILESEQIDRIYLVGCTFMMATCSRVSKPFGAETRVSLMPIMIDGTGMCGACRVNIGGETKLACVEGPEFDGHEVDWDELMERARGYLKEEERALDLWEIDNWHLIRFRNREPEKKRRKRGGPRRC</sequence>
<dbReference type="SUPFAM" id="SSF52343">
    <property type="entry name" value="Ferredoxin reductase-like, C-terminal NADP-linked domain"/>
    <property type="match status" value="1"/>
</dbReference>
<dbReference type="Gene3D" id="3.40.50.80">
    <property type="entry name" value="Nucleotide-binding domain of ferredoxin-NADP reductase (FNR) module"/>
    <property type="match status" value="1"/>
</dbReference>
<dbReference type="EMBL" id="LGHB01000044">
    <property type="protein sequence ID" value="KUK94732.1"/>
    <property type="molecule type" value="Genomic_DNA"/>
</dbReference>
<feature type="domain" description="FAD-binding FR-type" evidence="1">
    <location>
        <begin position="29"/>
        <end position="127"/>
    </location>
</feature>
<dbReference type="InterPro" id="IPR017927">
    <property type="entry name" value="FAD-bd_FR_type"/>
</dbReference>
<dbReference type="GO" id="GO:0016491">
    <property type="term" value="F:oxidoreductase activity"/>
    <property type="evidence" value="ECO:0007669"/>
    <property type="project" value="InterPro"/>
</dbReference>
<dbReference type="Proteomes" id="UP000053961">
    <property type="component" value="Unassembled WGS sequence"/>
</dbReference>
<dbReference type="Gene3D" id="2.40.30.10">
    <property type="entry name" value="Translation factors"/>
    <property type="match status" value="1"/>
</dbReference>
<accession>A0A101FSP7</accession>
<reference evidence="3" key="1">
    <citation type="journal article" date="2015" name="MBio">
        <title>Genome-resolved metagenomic analysis reveals roles for candidate phyla and other microbial community members in biogeochemical transformations in oil reservoirs.</title>
        <authorList>
            <person name="Hu P."/>
            <person name="Tom L."/>
            <person name="Singh A."/>
            <person name="Thomas B.C."/>
            <person name="Baker B.J."/>
            <person name="Piceno Y.M."/>
            <person name="Andersen G.L."/>
            <person name="Banfield J.F."/>
        </authorList>
    </citation>
    <scope>NUCLEOTIDE SEQUENCE [LARGE SCALE GENOMIC DNA]</scope>
    <source>
        <strain evidence="3">56_747</strain>
    </source>
</reference>
<dbReference type="PROSITE" id="PS51384">
    <property type="entry name" value="FAD_FR"/>
    <property type="match status" value="1"/>
</dbReference>
<dbReference type="PANTHER" id="PTHR43513:SF3">
    <property type="entry name" value="DIHYDROOROTATE DEHYDROGENASE B (NAD(+)), ELECTRON TRANSFER SUBUNIT-RELATED"/>
    <property type="match status" value="1"/>
</dbReference>
<protein>
    <submittedName>
        <fullName evidence="2">Sulfide dehydrogenase (Flavoprotein) subunit SudB</fullName>
    </submittedName>
</protein>
<dbReference type="InterPro" id="IPR019480">
    <property type="entry name" value="Dihydroorotate_DH_Fe-S-bd"/>
</dbReference>
<name>A0A101FSP7_9EURY</name>
<evidence type="ECO:0000313" key="3">
    <source>
        <dbReference type="EMBL" id="KUK94732.1"/>
    </source>
</evidence>
<dbReference type="InterPro" id="IPR039261">
    <property type="entry name" value="FNR_nucleotide-bd"/>
</dbReference>
<evidence type="ECO:0000259" key="1">
    <source>
        <dbReference type="PROSITE" id="PS51384"/>
    </source>
</evidence>
<evidence type="ECO:0000313" key="4">
    <source>
        <dbReference type="Proteomes" id="UP000053961"/>
    </source>
</evidence>